<protein>
    <submittedName>
        <fullName evidence="1">Thiol-disulfide oxidoreductase DCC family protein</fullName>
    </submittedName>
</protein>
<sequence>MYYILFDGVCGFCNKSMIWIAKKDYQDKFYFISYQSMKGKELMEQYDLSTASISLIKQQKVYVKSDAVIEILRQIKKPFCYFTFIKIIPSFIRNFLYDLIARNRLHISKQINYCEIPAKDIKRKFL</sequence>
<gene>
    <name evidence="1" type="ORF">ACFS6I_18170</name>
</gene>
<organism evidence="1 2">
    <name type="scientific">Sphingobacterium anhuiense</name>
    <dbReference type="NCBI Taxonomy" id="493780"/>
    <lineage>
        <taxon>Bacteria</taxon>
        <taxon>Pseudomonadati</taxon>
        <taxon>Bacteroidota</taxon>
        <taxon>Sphingobacteriia</taxon>
        <taxon>Sphingobacteriales</taxon>
        <taxon>Sphingobacteriaceae</taxon>
        <taxon>Sphingobacterium</taxon>
    </lineage>
</organism>
<accession>A0ABW5YZX1</accession>
<evidence type="ECO:0000313" key="2">
    <source>
        <dbReference type="Proteomes" id="UP001597509"/>
    </source>
</evidence>
<dbReference type="PANTHER" id="PTHR33639">
    <property type="entry name" value="THIOL-DISULFIDE OXIDOREDUCTASE DCC"/>
    <property type="match status" value="1"/>
</dbReference>
<dbReference type="RefSeq" id="WP_380922743.1">
    <property type="nucleotide sequence ID" value="NZ_JBHUPE010000007.1"/>
</dbReference>
<reference evidence="2" key="1">
    <citation type="journal article" date="2019" name="Int. J. Syst. Evol. Microbiol.">
        <title>The Global Catalogue of Microorganisms (GCM) 10K type strain sequencing project: providing services to taxonomists for standard genome sequencing and annotation.</title>
        <authorList>
            <consortium name="The Broad Institute Genomics Platform"/>
            <consortium name="The Broad Institute Genome Sequencing Center for Infectious Disease"/>
            <person name="Wu L."/>
            <person name="Ma J."/>
        </authorList>
    </citation>
    <scope>NUCLEOTIDE SEQUENCE [LARGE SCALE GENOMIC DNA]</scope>
    <source>
        <strain evidence="2">KCTC 22209</strain>
    </source>
</reference>
<dbReference type="Proteomes" id="UP001597509">
    <property type="component" value="Unassembled WGS sequence"/>
</dbReference>
<dbReference type="Pfam" id="PF04134">
    <property type="entry name" value="DCC1-like"/>
    <property type="match status" value="1"/>
</dbReference>
<dbReference type="InterPro" id="IPR052927">
    <property type="entry name" value="DCC_oxidoreductase"/>
</dbReference>
<dbReference type="PANTHER" id="PTHR33639:SF2">
    <property type="entry name" value="DUF393 DOMAIN-CONTAINING PROTEIN"/>
    <property type="match status" value="1"/>
</dbReference>
<evidence type="ECO:0000313" key="1">
    <source>
        <dbReference type="EMBL" id="MFD2905860.1"/>
    </source>
</evidence>
<keyword evidence="2" id="KW-1185">Reference proteome</keyword>
<dbReference type="InterPro" id="IPR007263">
    <property type="entry name" value="DCC1-like"/>
</dbReference>
<dbReference type="EMBL" id="JBHUPE010000007">
    <property type="protein sequence ID" value="MFD2905860.1"/>
    <property type="molecule type" value="Genomic_DNA"/>
</dbReference>
<comment type="caution">
    <text evidence="1">The sequence shown here is derived from an EMBL/GenBank/DDBJ whole genome shotgun (WGS) entry which is preliminary data.</text>
</comment>
<proteinExistence type="predicted"/>
<name>A0ABW5YZX1_9SPHI</name>